<dbReference type="PROSITE" id="PS00061">
    <property type="entry name" value="ADH_SHORT"/>
    <property type="match status" value="1"/>
</dbReference>
<dbReference type="PANTHER" id="PTHR42898:SF6">
    <property type="entry name" value="NADP-DEPENDENT MANNITOL DEHYDROGENASE"/>
    <property type="match status" value="1"/>
</dbReference>
<gene>
    <name evidence="2" type="ORF">O3303_13990</name>
</gene>
<dbReference type="Gene3D" id="3.40.50.720">
    <property type="entry name" value="NAD(P)-binding Rossmann-like Domain"/>
    <property type="match status" value="1"/>
</dbReference>
<name>A0ABY7LNZ2_9BACT</name>
<evidence type="ECO:0000256" key="1">
    <source>
        <dbReference type="ARBA" id="ARBA00023002"/>
    </source>
</evidence>
<dbReference type="InterPro" id="IPR020904">
    <property type="entry name" value="Sc_DH/Rdtase_CS"/>
</dbReference>
<accession>A0ABY7LNZ2</accession>
<dbReference type="NCBIfam" id="NF006693">
    <property type="entry name" value="PRK09242.1"/>
    <property type="match status" value="1"/>
</dbReference>
<organism evidence="2 3">
    <name type="scientific">Hymenobacter canadensis</name>
    <dbReference type="NCBI Taxonomy" id="2999067"/>
    <lineage>
        <taxon>Bacteria</taxon>
        <taxon>Pseudomonadati</taxon>
        <taxon>Bacteroidota</taxon>
        <taxon>Cytophagia</taxon>
        <taxon>Cytophagales</taxon>
        <taxon>Hymenobacteraceae</taxon>
        <taxon>Hymenobacter</taxon>
    </lineage>
</organism>
<dbReference type="RefSeq" id="WP_269559016.1">
    <property type="nucleotide sequence ID" value="NZ_CP114767.1"/>
</dbReference>
<keyword evidence="1" id="KW-0560">Oxidoreductase</keyword>
<sequence length="265" mass="27516">MAVSSSSSSAAASRWRLDGQLAIVTGASKGIGAAVAAELLGLGATVLAVARKMPDLEAQVADWRTQGLAAYAIAADVSTAAGRQQVLEAAARLGPALHILVNNVGTNIRKPTIEYSPTEYQHLLATNLESVFGLCQGAYPLLQAAGSASIVNVSSVAGLTHVRTGSIYGMTKAAMNQLGRNLAAEWAPAGIRVNTVAPWYIRTPLAETVLRNPEYLEQVVSRTPARRVGEPEEVAAAVAFLCLPAASYITGQTLSVDGGFSVNGF</sequence>
<dbReference type="InterPro" id="IPR045000">
    <property type="entry name" value="TR"/>
</dbReference>
<dbReference type="Proteomes" id="UP001211005">
    <property type="component" value="Chromosome"/>
</dbReference>
<dbReference type="PANTHER" id="PTHR42898">
    <property type="entry name" value="TROPINONE REDUCTASE"/>
    <property type="match status" value="1"/>
</dbReference>
<proteinExistence type="predicted"/>
<dbReference type="InterPro" id="IPR002347">
    <property type="entry name" value="SDR_fam"/>
</dbReference>
<evidence type="ECO:0000313" key="3">
    <source>
        <dbReference type="Proteomes" id="UP001211005"/>
    </source>
</evidence>
<keyword evidence="3" id="KW-1185">Reference proteome</keyword>
<dbReference type="EMBL" id="CP114767">
    <property type="protein sequence ID" value="WBA40930.1"/>
    <property type="molecule type" value="Genomic_DNA"/>
</dbReference>
<dbReference type="SUPFAM" id="SSF51735">
    <property type="entry name" value="NAD(P)-binding Rossmann-fold domains"/>
    <property type="match status" value="1"/>
</dbReference>
<dbReference type="InterPro" id="IPR036291">
    <property type="entry name" value="NAD(P)-bd_dom_sf"/>
</dbReference>
<dbReference type="PRINTS" id="PR00080">
    <property type="entry name" value="SDRFAMILY"/>
</dbReference>
<reference evidence="2 3" key="1">
    <citation type="submission" date="2022-12" db="EMBL/GenBank/DDBJ databases">
        <title>Hymenobacter canadensis sp. nov. isolated from lake water of the Cambridge Bay, Canada.</title>
        <authorList>
            <person name="Kim W.H."/>
            <person name="Lee Y.M."/>
        </authorList>
    </citation>
    <scope>NUCLEOTIDE SEQUENCE [LARGE SCALE GENOMIC DNA]</scope>
    <source>
        <strain evidence="2 3">PAMC 29467</strain>
    </source>
</reference>
<dbReference type="Pfam" id="PF13561">
    <property type="entry name" value="adh_short_C2"/>
    <property type="match status" value="1"/>
</dbReference>
<protein>
    <submittedName>
        <fullName evidence="2">SDR family oxidoreductase</fullName>
    </submittedName>
</protein>
<dbReference type="PRINTS" id="PR00081">
    <property type="entry name" value="GDHRDH"/>
</dbReference>
<evidence type="ECO:0000313" key="2">
    <source>
        <dbReference type="EMBL" id="WBA40930.1"/>
    </source>
</evidence>